<dbReference type="PRINTS" id="PR00126">
    <property type="entry name" value="ATPASEGAMMA"/>
</dbReference>
<dbReference type="GO" id="GO:0005524">
    <property type="term" value="F:ATP binding"/>
    <property type="evidence" value="ECO:0007669"/>
    <property type="project" value="UniProtKB-UniRule"/>
</dbReference>
<dbReference type="GO" id="GO:0005886">
    <property type="term" value="C:plasma membrane"/>
    <property type="evidence" value="ECO:0007669"/>
    <property type="project" value="UniProtKB-SubCell"/>
</dbReference>
<dbReference type="Gene3D" id="3.40.1380.10">
    <property type="match status" value="1"/>
</dbReference>
<evidence type="ECO:0000256" key="4">
    <source>
        <dbReference type="ARBA" id="ARBA00022448"/>
    </source>
</evidence>
<dbReference type="RefSeq" id="WP_022789987.1">
    <property type="nucleotide sequence ID" value="NZ_CALZNX010000014.1"/>
</dbReference>
<dbReference type="HAMAP" id="MF_00815">
    <property type="entry name" value="ATP_synth_gamma_bact"/>
    <property type="match status" value="1"/>
</dbReference>
<keyword evidence="9 10" id="KW-0066">ATP synthesis</keyword>
<evidence type="ECO:0000256" key="3">
    <source>
        <dbReference type="ARBA" id="ARBA00007681"/>
    </source>
</evidence>
<evidence type="ECO:0000256" key="6">
    <source>
        <dbReference type="ARBA" id="ARBA00023065"/>
    </source>
</evidence>
<evidence type="ECO:0000313" key="12">
    <source>
        <dbReference type="Proteomes" id="UP000255523"/>
    </source>
</evidence>
<keyword evidence="5 10" id="KW-0375">Hydrogen ion transport</keyword>
<dbReference type="EMBL" id="UHFX01000003">
    <property type="protein sequence ID" value="SUO03917.1"/>
    <property type="molecule type" value="Genomic_DNA"/>
</dbReference>
<evidence type="ECO:0000256" key="5">
    <source>
        <dbReference type="ARBA" id="ARBA00022781"/>
    </source>
</evidence>
<dbReference type="InterPro" id="IPR023632">
    <property type="entry name" value="ATP_synth_F1_gsu_CS"/>
</dbReference>
<comment type="similarity">
    <text evidence="3 10">Belongs to the ATPase gamma chain family.</text>
</comment>
<evidence type="ECO:0000256" key="8">
    <source>
        <dbReference type="ARBA" id="ARBA00023196"/>
    </source>
</evidence>
<dbReference type="InterPro" id="IPR035968">
    <property type="entry name" value="ATP_synth_F1_ATPase_gsu"/>
</dbReference>
<keyword evidence="6 10" id="KW-0406">Ion transport</keyword>
<evidence type="ECO:0000256" key="10">
    <source>
        <dbReference type="HAMAP-Rule" id="MF_00815"/>
    </source>
</evidence>
<keyword evidence="7 10" id="KW-0472">Membrane</keyword>
<evidence type="ECO:0000313" key="11">
    <source>
        <dbReference type="EMBL" id="SUO03917.1"/>
    </source>
</evidence>
<dbReference type="PANTHER" id="PTHR11693:SF22">
    <property type="entry name" value="ATP SYNTHASE SUBUNIT GAMMA, MITOCHONDRIAL"/>
    <property type="match status" value="1"/>
</dbReference>
<evidence type="ECO:0000256" key="1">
    <source>
        <dbReference type="ARBA" id="ARBA00003456"/>
    </source>
</evidence>
<dbReference type="OrthoDB" id="9812769at2"/>
<dbReference type="CDD" id="cd12151">
    <property type="entry name" value="F1-ATPase_gamma"/>
    <property type="match status" value="1"/>
</dbReference>
<evidence type="ECO:0000256" key="2">
    <source>
        <dbReference type="ARBA" id="ARBA00004170"/>
    </source>
</evidence>
<dbReference type="PANTHER" id="PTHR11693">
    <property type="entry name" value="ATP SYNTHASE GAMMA CHAIN"/>
    <property type="match status" value="1"/>
</dbReference>
<evidence type="ECO:0000256" key="9">
    <source>
        <dbReference type="ARBA" id="ARBA00023310"/>
    </source>
</evidence>
<gene>
    <name evidence="10 11" type="primary">atpG</name>
    <name evidence="11" type="ORF">NCTC11087_00801</name>
</gene>
<dbReference type="Gene3D" id="1.10.287.80">
    <property type="entry name" value="ATP synthase, gamma subunit, helix hairpin domain"/>
    <property type="match status" value="1"/>
</dbReference>
<sequence length="281" mass="31870">MAQSRQTILARIASVKSTKKITKAMQLVASSKLTKQKDAMESNRIYSSALFEMMSLVLQSGEKSIYMQENQDKPAYVFVIASDMGLCGAYNTNVFHMIRDHLSSEDKIVMVGGRGIAWMNSKNRKMEKTLQDLHEDNAYSVLAMQMEEALTLFEKKEISKIQVLYTQYKNTLSFEPVLETILPIQPVKKEEEKKMHAQLIYEPGKEQMLQELIPMVCKSLLFSHFLEAHTSEQASRRMAMESATDNATELETSLEFKYNQARQASITQEITEIVGGANALS</sequence>
<keyword evidence="12" id="KW-1185">Reference proteome</keyword>
<accession>A0A380LL13</accession>
<proteinExistence type="inferred from homology"/>
<dbReference type="AlphaFoldDB" id="A0A380LL13"/>
<dbReference type="Pfam" id="PF00231">
    <property type="entry name" value="ATP-synt"/>
    <property type="match status" value="1"/>
</dbReference>
<dbReference type="GO" id="GO:0046933">
    <property type="term" value="F:proton-transporting ATP synthase activity, rotational mechanism"/>
    <property type="evidence" value="ECO:0007669"/>
    <property type="project" value="UniProtKB-UniRule"/>
</dbReference>
<protein>
    <recommendedName>
        <fullName evidence="10">ATP synthase gamma chain</fullName>
    </recommendedName>
    <alternativeName>
        <fullName evidence="10">ATP synthase F1 sector gamma subunit</fullName>
    </alternativeName>
    <alternativeName>
        <fullName evidence="10">F-ATPase gamma subunit</fullName>
    </alternativeName>
</protein>
<dbReference type="PROSITE" id="PS00153">
    <property type="entry name" value="ATPASE_GAMMA"/>
    <property type="match status" value="1"/>
</dbReference>
<dbReference type="GO" id="GO:0045259">
    <property type="term" value="C:proton-transporting ATP synthase complex"/>
    <property type="evidence" value="ECO:0007669"/>
    <property type="project" value="UniProtKB-KW"/>
</dbReference>
<dbReference type="SUPFAM" id="SSF52943">
    <property type="entry name" value="ATP synthase (F1-ATPase), gamma subunit"/>
    <property type="match status" value="1"/>
</dbReference>
<dbReference type="GO" id="GO:0042777">
    <property type="term" value="P:proton motive force-driven plasma membrane ATP synthesis"/>
    <property type="evidence" value="ECO:0007669"/>
    <property type="project" value="UniProtKB-UniRule"/>
</dbReference>
<comment type="subcellular location">
    <subcellularLocation>
        <location evidence="10">Cell membrane</location>
        <topology evidence="10">Peripheral membrane protein</topology>
    </subcellularLocation>
    <subcellularLocation>
        <location evidence="2">Membrane</location>
        <topology evidence="2">Peripheral membrane protein</topology>
    </subcellularLocation>
</comment>
<keyword evidence="4 10" id="KW-0813">Transport</keyword>
<name>A0A380LL13_9FIRM</name>
<reference evidence="11 12" key="1">
    <citation type="submission" date="2018-06" db="EMBL/GenBank/DDBJ databases">
        <authorList>
            <consortium name="Pathogen Informatics"/>
            <person name="Doyle S."/>
        </authorList>
    </citation>
    <scope>NUCLEOTIDE SEQUENCE [LARGE SCALE GENOMIC DNA]</scope>
    <source>
        <strain evidence="11 12">NCTC11087</strain>
    </source>
</reference>
<keyword evidence="10" id="KW-1003">Cell membrane</keyword>
<dbReference type="Proteomes" id="UP000255523">
    <property type="component" value="Unassembled WGS sequence"/>
</dbReference>
<dbReference type="NCBIfam" id="TIGR01146">
    <property type="entry name" value="ATPsyn_F1gamma"/>
    <property type="match status" value="1"/>
</dbReference>
<comment type="subunit">
    <text evidence="10">F-type ATPases have 2 components, CF(1) - the catalytic core - and CF(0) - the membrane proton channel. CF(1) has five subunits: alpha(3), beta(3), gamma(1), delta(1), epsilon(1). CF(0) has three main subunits: a, b and c.</text>
</comment>
<dbReference type="InterPro" id="IPR000131">
    <property type="entry name" value="ATP_synth_F1_gsu"/>
</dbReference>
<organism evidence="11 12">
    <name type="scientific">Faecalicoccus pleomorphus</name>
    <dbReference type="NCBI Taxonomy" id="1323"/>
    <lineage>
        <taxon>Bacteria</taxon>
        <taxon>Bacillati</taxon>
        <taxon>Bacillota</taxon>
        <taxon>Erysipelotrichia</taxon>
        <taxon>Erysipelotrichales</taxon>
        <taxon>Erysipelotrichaceae</taxon>
        <taxon>Faecalicoccus</taxon>
    </lineage>
</organism>
<keyword evidence="8 10" id="KW-0139">CF(1)</keyword>
<evidence type="ECO:0000256" key="7">
    <source>
        <dbReference type="ARBA" id="ARBA00023136"/>
    </source>
</evidence>
<comment type="function">
    <text evidence="1 10">Produces ATP from ADP in the presence of a proton gradient across the membrane. The gamma chain is believed to be important in regulating ATPase activity and the flow of protons through the CF(0) complex.</text>
</comment>
<dbReference type="GeneID" id="77461778"/>